<accession>A0A6S7ILG5</accession>
<keyword evidence="1" id="KW-1015">Disulfide bond</keyword>
<dbReference type="InterPro" id="IPR001590">
    <property type="entry name" value="Peptidase_M12B"/>
</dbReference>
<dbReference type="Gene3D" id="3.40.390.10">
    <property type="entry name" value="Collagenase (Catalytic Domain)"/>
    <property type="match status" value="1"/>
</dbReference>
<dbReference type="GO" id="GO:0046872">
    <property type="term" value="F:metal ion binding"/>
    <property type="evidence" value="ECO:0007669"/>
    <property type="project" value="UniProtKB-KW"/>
</dbReference>
<dbReference type="InterPro" id="IPR034027">
    <property type="entry name" value="Reprolysin_adamalysin"/>
</dbReference>
<dbReference type="InterPro" id="IPR006586">
    <property type="entry name" value="ADAM_Cys-rich"/>
</dbReference>
<feature type="disulfide bond" evidence="1">
    <location>
        <begin position="398"/>
        <end position="418"/>
    </location>
</feature>
<organism evidence="4 5">
    <name type="scientific">Paramuricea clavata</name>
    <name type="common">Red gorgonian</name>
    <name type="synonym">Violescent sea-whip</name>
    <dbReference type="NCBI Taxonomy" id="317549"/>
    <lineage>
        <taxon>Eukaryota</taxon>
        <taxon>Metazoa</taxon>
        <taxon>Cnidaria</taxon>
        <taxon>Anthozoa</taxon>
        <taxon>Octocorallia</taxon>
        <taxon>Malacalcyonacea</taxon>
        <taxon>Plexauridae</taxon>
        <taxon>Paramuricea</taxon>
    </lineage>
</organism>
<keyword evidence="2" id="KW-0862">Zinc</keyword>
<dbReference type="Pfam" id="PF08516">
    <property type="entry name" value="ADAM_CR"/>
    <property type="match status" value="1"/>
</dbReference>
<protein>
    <submittedName>
        <fullName evidence="4">Disintegrin and metallo ase domain-containing 12</fullName>
    </submittedName>
</protein>
<evidence type="ECO:0000256" key="1">
    <source>
        <dbReference type="PROSITE-ProRule" id="PRU00068"/>
    </source>
</evidence>
<dbReference type="PANTHER" id="PTHR11905:SF159">
    <property type="entry name" value="ADAM METALLOPROTEASE"/>
    <property type="match status" value="1"/>
</dbReference>
<feature type="binding site" evidence="2">
    <location>
        <position position="272"/>
    </location>
    <ligand>
        <name>Zn(2+)</name>
        <dbReference type="ChEBI" id="CHEBI:29105"/>
        <note>catalytic</note>
    </ligand>
</feature>
<feature type="binding site" evidence="2">
    <location>
        <position position="278"/>
    </location>
    <ligand>
        <name>Zn(2+)</name>
        <dbReference type="ChEBI" id="CHEBI:29105"/>
        <note>catalytic</note>
    </ligand>
</feature>
<dbReference type="Gene3D" id="4.10.70.10">
    <property type="entry name" value="Disintegrin domain"/>
    <property type="match status" value="1"/>
</dbReference>
<evidence type="ECO:0000313" key="5">
    <source>
        <dbReference type="Proteomes" id="UP001152795"/>
    </source>
</evidence>
<dbReference type="Pfam" id="PF00200">
    <property type="entry name" value="Disintegrin"/>
    <property type="match status" value="1"/>
</dbReference>
<comment type="caution">
    <text evidence="4">The sequence shown here is derived from an EMBL/GenBank/DDBJ whole genome shotgun (WGS) entry which is preliminary data.</text>
</comment>
<dbReference type="InterPro" id="IPR001762">
    <property type="entry name" value="Disintegrin_dom"/>
</dbReference>
<comment type="caution">
    <text evidence="2">Lacks conserved residue(s) required for the propagation of feature annotation.</text>
</comment>
<dbReference type="InterPro" id="IPR024079">
    <property type="entry name" value="MetalloPept_cat_dom_sf"/>
</dbReference>
<dbReference type="PROSITE" id="PS50214">
    <property type="entry name" value="DISINTEGRIN_2"/>
    <property type="match status" value="1"/>
</dbReference>
<keyword evidence="5" id="KW-1185">Reference proteome</keyword>
<sequence length="491" mass="55670">MLNLQIYRGLFSPQFEEHYVSNDAPELARQIPHEHCFYHGTVKEEENSDVSLSTCDGIEGVIRTDDGTFYIHPLKSQDGQILDDHVMFNADDVSEQPATCGHRSHKKSLEKDMNHRHSTNFRKRVRRNVLGETKYVELFIINDRRQYESKREKTGLRAKQMANHLDSIFRFHKIRIALVKVETWTTRDLFTVDKNASKALRNFLEYKKNNLDRHKGKHFDNVQLITGLDFDGTTVGYAPIQSICGARSAAVVQDYNHKAATTASIMAHELGHNFGMQHDKSNCECLDGDGKCIMNATISNSKAPMRFSTCSIGYLRNTLENGYGQCLFDEPTKLYGDAICNNGFVEEGEQCDCGTQKECDHFGNKCCNATTCMFLPGAACSHGECCENCQLKSRGKLCRKKYDDCDLPEHCTGNHEMCPEDHHVYNGRPCKKNDGYCYSGICRNIELQCQYLFGDDIKAGNDLCFDRNAVTGNAFYNCRNDAQGTFTCPKE</sequence>
<dbReference type="OrthoDB" id="5985446at2759"/>
<gene>
    <name evidence="4" type="ORF">PACLA_8A010523</name>
</gene>
<dbReference type="FunFam" id="4.10.70.10:FF:000001">
    <property type="entry name" value="Disintegrin and metalloproteinase domain-containing protein 22"/>
    <property type="match status" value="1"/>
</dbReference>
<keyword evidence="2" id="KW-0479">Metal-binding</keyword>
<proteinExistence type="predicted"/>
<reference evidence="4" key="1">
    <citation type="submission" date="2020-04" db="EMBL/GenBank/DDBJ databases">
        <authorList>
            <person name="Alioto T."/>
            <person name="Alioto T."/>
            <person name="Gomez Garrido J."/>
        </authorList>
    </citation>
    <scope>NUCLEOTIDE SEQUENCE</scope>
    <source>
        <strain evidence="4">A484AB</strain>
    </source>
</reference>
<dbReference type="SUPFAM" id="SSF55486">
    <property type="entry name" value="Metalloproteases ('zincins'), catalytic domain"/>
    <property type="match status" value="1"/>
</dbReference>
<evidence type="ECO:0000313" key="4">
    <source>
        <dbReference type="EMBL" id="CAB4019974.1"/>
    </source>
</evidence>
<name>A0A6S7ILG5_PARCT</name>
<feature type="active site" evidence="2">
    <location>
        <position position="269"/>
    </location>
</feature>
<dbReference type="PROSITE" id="PS50215">
    <property type="entry name" value="ADAM_MEPRO"/>
    <property type="match status" value="1"/>
</dbReference>
<dbReference type="InterPro" id="IPR036436">
    <property type="entry name" value="Disintegrin_dom_sf"/>
</dbReference>
<dbReference type="PRINTS" id="PR00289">
    <property type="entry name" value="DISINTEGRIN"/>
</dbReference>
<dbReference type="SMART" id="SM00608">
    <property type="entry name" value="ACR"/>
    <property type="match status" value="1"/>
</dbReference>
<dbReference type="EMBL" id="CACRXK020010718">
    <property type="protein sequence ID" value="CAB4019974.1"/>
    <property type="molecule type" value="Genomic_DNA"/>
</dbReference>
<dbReference type="Pfam" id="PF01421">
    <property type="entry name" value="Reprolysin"/>
    <property type="match status" value="1"/>
</dbReference>
<feature type="region of interest" description="Disordered" evidence="3">
    <location>
        <begin position="95"/>
        <end position="117"/>
    </location>
</feature>
<dbReference type="AlphaFoldDB" id="A0A6S7ILG5"/>
<dbReference type="InterPro" id="IPR018358">
    <property type="entry name" value="Disintegrin_CS"/>
</dbReference>
<evidence type="ECO:0000256" key="3">
    <source>
        <dbReference type="SAM" id="MobiDB-lite"/>
    </source>
</evidence>
<feature type="binding site" evidence="2">
    <location>
        <position position="268"/>
    </location>
    <ligand>
        <name>Zn(2+)</name>
        <dbReference type="ChEBI" id="CHEBI:29105"/>
        <note>catalytic</note>
    </ligand>
</feature>
<dbReference type="SMART" id="SM00050">
    <property type="entry name" value="DISIN"/>
    <property type="match status" value="1"/>
</dbReference>
<dbReference type="CDD" id="cd04269">
    <property type="entry name" value="ZnMc_adamalysin_II_like"/>
    <property type="match status" value="1"/>
</dbReference>
<dbReference type="FunFam" id="3.40.390.10:FF:000002">
    <property type="entry name" value="Disintegrin and metalloproteinase domain-containing protein 22"/>
    <property type="match status" value="1"/>
</dbReference>
<dbReference type="PROSITE" id="PS00427">
    <property type="entry name" value="DISINTEGRIN_1"/>
    <property type="match status" value="1"/>
</dbReference>
<dbReference type="PANTHER" id="PTHR11905">
    <property type="entry name" value="ADAM A DISINTEGRIN AND METALLOPROTEASE DOMAIN"/>
    <property type="match status" value="1"/>
</dbReference>
<dbReference type="Proteomes" id="UP001152795">
    <property type="component" value="Unassembled WGS sequence"/>
</dbReference>
<evidence type="ECO:0000256" key="2">
    <source>
        <dbReference type="PROSITE-ProRule" id="PRU00276"/>
    </source>
</evidence>
<dbReference type="GO" id="GO:0004222">
    <property type="term" value="F:metalloendopeptidase activity"/>
    <property type="evidence" value="ECO:0007669"/>
    <property type="project" value="InterPro"/>
</dbReference>
<dbReference type="GO" id="GO:0006508">
    <property type="term" value="P:proteolysis"/>
    <property type="evidence" value="ECO:0007669"/>
    <property type="project" value="InterPro"/>
</dbReference>
<dbReference type="SUPFAM" id="SSF57552">
    <property type="entry name" value="Blood coagulation inhibitor (disintegrin)"/>
    <property type="match status" value="1"/>
</dbReference>